<dbReference type="Proteomes" id="UP000269221">
    <property type="component" value="Unassembled WGS sequence"/>
</dbReference>
<sequence>MRDLLWGITKVTPGSPLGQEVGKFIGYCREAGTVQQVQASGTELPLHCSKPVYRGVVTQENAPADDWQASNSSRPELQWGSQVLMMIVREMRGTSDQPLHQVRGAQWPVSLMALGVALDASLGASPRHGTLELPPAVMSQRGEHWGCATPGPAPRALAAPGADTKVELGGRQWDHGVQAPALHRQAKSGSLGIPGSSVQRSVLELQQPQSCDQCSGRRALRKGPGPGLGLGQWPREQINLQLLPPEQGKAGIAGWERLLPRACSARTQAMAGHCLGPG</sequence>
<dbReference type="AlphaFoldDB" id="A0A3M0J589"/>
<accession>A0A3M0J589</accession>
<comment type="caution">
    <text evidence="1">The sequence shown here is derived from an EMBL/GenBank/DDBJ whole genome shotgun (WGS) entry which is preliminary data.</text>
</comment>
<evidence type="ECO:0000313" key="2">
    <source>
        <dbReference type="Proteomes" id="UP000269221"/>
    </source>
</evidence>
<keyword evidence="2" id="KW-1185">Reference proteome</keyword>
<reference evidence="1 2" key="1">
    <citation type="submission" date="2018-07" db="EMBL/GenBank/DDBJ databases">
        <title>A high quality draft genome assembly of the barn swallow (H. rustica rustica).</title>
        <authorList>
            <person name="Formenti G."/>
            <person name="Chiara M."/>
            <person name="Poveda L."/>
            <person name="Francoijs K.-J."/>
            <person name="Bonisoli-Alquati A."/>
            <person name="Canova L."/>
            <person name="Gianfranceschi L."/>
            <person name="Horner D.S."/>
            <person name="Saino N."/>
        </authorList>
    </citation>
    <scope>NUCLEOTIDE SEQUENCE [LARGE SCALE GENOMIC DNA]</scope>
    <source>
        <strain evidence="1">Chelidonia</strain>
        <tissue evidence="1">Blood</tissue>
    </source>
</reference>
<organism evidence="1 2">
    <name type="scientific">Hirundo rustica rustica</name>
    <dbReference type="NCBI Taxonomy" id="333673"/>
    <lineage>
        <taxon>Eukaryota</taxon>
        <taxon>Metazoa</taxon>
        <taxon>Chordata</taxon>
        <taxon>Craniata</taxon>
        <taxon>Vertebrata</taxon>
        <taxon>Euteleostomi</taxon>
        <taxon>Archelosauria</taxon>
        <taxon>Archosauria</taxon>
        <taxon>Dinosauria</taxon>
        <taxon>Saurischia</taxon>
        <taxon>Theropoda</taxon>
        <taxon>Coelurosauria</taxon>
        <taxon>Aves</taxon>
        <taxon>Neognathae</taxon>
        <taxon>Neoaves</taxon>
        <taxon>Telluraves</taxon>
        <taxon>Australaves</taxon>
        <taxon>Passeriformes</taxon>
        <taxon>Sylvioidea</taxon>
        <taxon>Hirundinidae</taxon>
        <taxon>Hirundo</taxon>
    </lineage>
</organism>
<protein>
    <submittedName>
        <fullName evidence="1">Uncharacterized protein</fullName>
    </submittedName>
</protein>
<gene>
    <name evidence="1" type="ORF">DUI87_27374</name>
</gene>
<proteinExistence type="predicted"/>
<evidence type="ECO:0000313" key="1">
    <source>
        <dbReference type="EMBL" id="RMB96088.1"/>
    </source>
</evidence>
<name>A0A3M0J589_HIRRU</name>
<dbReference type="EMBL" id="QRBI01000179">
    <property type="protein sequence ID" value="RMB96088.1"/>
    <property type="molecule type" value="Genomic_DNA"/>
</dbReference>